<name>A0A7N0VDS4_KALFE</name>
<feature type="compositionally biased region" description="Polar residues" evidence="5">
    <location>
        <begin position="1"/>
        <end position="24"/>
    </location>
</feature>
<dbReference type="GO" id="GO:0006357">
    <property type="term" value="P:regulation of transcription by RNA polymerase II"/>
    <property type="evidence" value="ECO:0007669"/>
    <property type="project" value="TreeGrafter"/>
</dbReference>
<dbReference type="AlphaFoldDB" id="A0A7N0VDS4"/>
<dbReference type="EnsemblPlants" id="Kaladp0517s0008.1.v1.1">
    <property type="protein sequence ID" value="Kaladp0517s0008.1.v1.1.CDS.1"/>
    <property type="gene ID" value="Kaladp0517s0008.v1.1"/>
</dbReference>
<evidence type="ECO:0000256" key="3">
    <source>
        <dbReference type="ARBA" id="ARBA00022833"/>
    </source>
</evidence>
<accession>A0A7N0VDS4</accession>
<reference evidence="7" key="1">
    <citation type="submission" date="2021-01" db="UniProtKB">
        <authorList>
            <consortium name="EnsemblPlants"/>
        </authorList>
    </citation>
    <scope>IDENTIFICATION</scope>
</reference>
<dbReference type="Pfam" id="PF02892">
    <property type="entry name" value="zf-BED"/>
    <property type="match status" value="1"/>
</dbReference>
<evidence type="ECO:0000256" key="5">
    <source>
        <dbReference type="SAM" id="MobiDB-lite"/>
    </source>
</evidence>
<keyword evidence="1" id="KW-0479">Metal-binding</keyword>
<proteinExistence type="predicted"/>
<protein>
    <recommendedName>
        <fullName evidence="6">BED-type domain-containing protein</fullName>
    </recommendedName>
</protein>
<feature type="compositionally biased region" description="Polar residues" evidence="5">
    <location>
        <begin position="31"/>
        <end position="42"/>
    </location>
</feature>
<dbReference type="PROSITE" id="PS50808">
    <property type="entry name" value="ZF_BED"/>
    <property type="match status" value="1"/>
</dbReference>
<feature type="domain" description="BED-type" evidence="6">
    <location>
        <begin position="49"/>
        <end position="110"/>
    </location>
</feature>
<dbReference type="PANTHER" id="PTHR34396:SF27">
    <property type="entry name" value="OS08G0208700 PROTEIN"/>
    <property type="match status" value="1"/>
</dbReference>
<keyword evidence="2 4" id="KW-0863">Zinc-finger</keyword>
<dbReference type="GO" id="GO:0008270">
    <property type="term" value="F:zinc ion binding"/>
    <property type="evidence" value="ECO:0007669"/>
    <property type="project" value="UniProtKB-KW"/>
</dbReference>
<evidence type="ECO:0000313" key="8">
    <source>
        <dbReference type="Proteomes" id="UP000594263"/>
    </source>
</evidence>
<dbReference type="InterPro" id="IPR053031">
    <property type="entry name" value="Cuticle_assoc_protein"/>
</dbReference>
<dbReference type="Proteomes" id="UP000594263">
    <property type="component" value="Unplaced"/>
</dbReference>
<dbReference type="GO" id="GO:1990837">
    <property type="term" value="F:sequence-specific double-stranded DNA binding"/>
    <property type="evidence" value="ECO:0007669"/>
    <property type="project" value="TreeGrafter"/>
</dbReference>
<evidence type="ECO:0000256" key="1">
    <source>
        <dbReference type="ARBA" id="ARBA00022723"/>
    </source>
</evidence>
<dbReference type="PANTHER" id="PTHR34396">
    <property type="entry name" value="OS03G0264950 PROTEIN-RELATED"/>
    <property type="match status" value="1"/>
</dbReference>
<dbReference type="Gramene" id="Kaladp0517s0008.1.v1.1">
    <property type="protein sequence ID" value="Kaladp0517s0008.1.v1.1.CDS.1"/>
    <property type="gene ID" value="Kaladp0517s0008.v1.1"/>
</dbReference>
<evidence type="ECO:0000259" key="6">
    <source>
        <dbReference type="PROSITE" id="PS50808"/>
    </source>
</evidence>
<keyword evidence="3" id="KW-0862">Zinc</keyword>
<dbReference type="InterPro" id="IPR003656">
    <property type="entry name" value="Znf_BED"/>
</dbReference>
<evidence type="ECO:0000256" key="4">
    <source>
        <dbReference type="PROSITE-ProRule" id="PRU00027"/>
    </source>
</evidence>
<evidence type="ECO:0000256" key="2">
    <source>
        <dbReference type="ARBA" id="ARBA00022771"/>
    </source>
</evidence>
<evidence type="ECO:0000313" key="7">
    <source>
        <dbReference type="EnsemblPlants" id="Kaladp0517s0008.1.v1.1.CDS.1"/>
    </source>
</evidence>
<keyword evidence="8" id="KW-1185">Reference proteome</keyword>
<dbReference type="OMA" id="VAKEWHI"/>
<dbReference type="GO" id="GO:0005634">
    <property type="term" value="C:nucleus"/>
    <property type="evidence" value="ECO:0007669"/>
    <property type="project" value="TreeGrafter"/>
</dbReference>
<dbReference type="SMART" id="SM00614">
    <property type="entry name" value="ZnF_BED"/>
    <property type="match status" value="1"/>
</dbReference>
<sequence length="166" mass="18488">MSDSRILPTNESQAGSLNIMSQSVDMEIEGKQQNPEPTSGTSKNKRKMKPRSKAWNYFEKVKCPISGTNSFIEKAQCIFCKAELNASNKSNGISALIYHANNCKKNPAKAQQTVLTYVPSDSARDGSSTSGMLKTWTFDQDSVRKALAYMIILDEQPFRFVECPSF</sequence>
<organism evidence="7 8">
    <name type="scientific">Kalanchoe fedtschenkoi</name>
    <name type="common">Lavender scallops</name>
    <name type="synonym">South American air plant</name>
    <dbReference type="NCBI Taxonomy" id="63787"/>
    <lineage>
        <taxon>Eukaryota</taxon>
        <taxon>Viridiplantae</taxon>
        <taxon>Streptophyta</taxon>
        <taxon>Embryophyta</taxon>
        <taxon>Tracheophyta</taxon>
        <taxon>Spermatophyta</taxon>
        <taxon>Magnoliopsida</taxon>
        <taxon>eudicotyledons</taxon>
        <taxon>Gunneridae</taxon>
        <taxon>Pentapetalae</taxon>
        <taxon>Saxifragales</taxon>
        <taxon>Crassulaceae</taxon>
        <taxon>Kalanchoe</taxon>
    </lineage>
</organism>
<feature type="region of interest" description="Disordered" evidence="5">
    <location>
        <begin position="1"/>
        <end position="51"/>
    </location>
</feature>